<evidence type="ECO:0000313" key="3">
    <source>
        <dbReference type="Proteomes" id="UP000193920"/>
    </source>
</evidence>
<dbReference type="Pfam" id="PF01663">
    <property type="entry name" value="Phosphodiest"/>
    <property type="match status" value="1"/>
</dbReference>
<dbReference type="PANTHER" id="PTHR10151">
    <property type="entry name" value="ECTONUCLEOTIDE PYROPHOSPHATASE/PHOSPHODIESTERASE"/>
    <property type="match status" value="1"/>
</dbReference>
<dbReference type="InterPro" id="IPR002591">
    <property type="entry name" value="Phosphodiest/P_Trfase"/>
</dbReference>
<proteinExistence type="predicted"/>
<name>A0A1Y2EVN5_9FUNG</name>
<dbReference type="Gene3D" id="3.40.720.10">
    <property type="entry name" value="Alkaline Phosphatase, subunit A"/>
    <property type="match status" value="1"/>
</dbReference>
<dbReference type="SUPFAM" id="SSF53649">
    <property type="entry name" value="Alkaline phosphatase-like"/>
    <property type="match status" value="1"/>
</dbReference>
<keyword evidence="1" id="KW-0472">Membrane</keyword>
<dbReference type="Gene3D" id="3.30.1360.180">
    <property type="match status" value="1"/>
</dbReference>
<protein>
    <submittedName>
        <fullName evidence="2">Phosphodiest-domain-containing protein</fullName>
    </submittedName>
</protein>
<feature type="transmembrane region" description="Helical" evidence="1">
    <location>
        <begin position="60"/>
        <end position="83"/>
    </location>
</feature>
<dbReference type="STRING" id="1754190.A0A1Y2EVN5"/>
<keyword evidence="1" id="KW-0812">Transmembrane</keyword>
<dbReference type="CDD" id="cd16018">
    <property type="entry name" value="Enpp"/>
    <property type="match status" value="1"/>
</dbReference>
<dbReference type="InterPro" id="IPR017850">
    <property type="entry name" value="Alkaline_phosphatase_core_sf"/>
</dbReference>
<keyword evidence="1" id="KW-1133">Transmembrane helix</keyword>
<dbReference type="GO" id="GO:0009141">
    <property type="term" value="P:nucleoside triphosphate metabolic process"/>
    <property type="evidence" value="ECO:0007669"/>
    <property type="project" value="TreeGrafter"/>
</dbReference>
<dbReference type="GO" id="GO:0017111">
    <property type="term" value="F:ribonucleoside triphosphate phosphatase activity"/>
    <property type="evidence" value="ECO:0007669"/>
    <property type="project" value="TreeGrafter"/>
</dbReference>
<accession>A0A1Y2EVN5</accession>
<dbReference type="Proteomes" id="UP000193920">
    <property type="component" value="Unassembled WGS sequence"/>
</dbReference>
<comment type="caution">
    <text evidence="2">The sequence shown here is derived from an EMBL/GenBank/DDBJ whole genome shotgun (WGS) entry which is preliminary data.</text>
</comment>
<dbReference type="PANTHER" id="PTHR10151:SF120">
    <property type="entry name" value="BIS(5'-ADENOSYL)-TRIPHOSPHATASE"/>
    <property type="match status" value="1"/>
</dbReference>
<reference evidence="2 3" key="1">
    <citation type="submission" date="2016-08" db="EMBL/GenBank/DDBJ databases">
        <title>A Parts List for Fungal Cellulosomes Revealed by Comparative Genomics.</title>
        <authorList>
            <consortium name="DOE Joint Genome Institute"/>
            <person name="Haitjema C.H."/>
            <person name="Gilmore S.P."/>
            <person name="Henske J.K."/>
            <person name="Solomon K.V."/>
            <person name="De Groot R."/>
            <person name="Kuo A."/>
            <person name="Mondo S.J."/>
            <person name="Salamov A.A."/>
            <person name="Labutti K."/>
            <person name="Zhao Z."/>
            <person name="Chiniquy J."/>
            <person name="Barry K."/>
            <person name="Brewer H.M."/>
            <person name="Purvine S.O."/>
            <person name="Wright A.T."/>
            <person name="Boxma B."/>
            <person name="Van Alen T."/>
            <person name="Hackstein J.H."/>
            <person name="Baker S.E."/>
            <person name="Grigoriev I.V."/>
            <person name="O'Malley M.A."/>
        </authorList>
    </citation>
    <scope>NUCLEOTIDE SEQUENCE [LARGE SCALE GENOMIC DNA]</scope>
    <source>
        <strain evidence="2 3">G1</strain>
    </source>
</reference>
<dbReference type="EMBL" id="MCOG01000026">
    <property type="protein sequence ID" value="ORY75196.1"/>
    <property type="molecule type" value="Genomic_DNA"/>
</dbReference>
<sequence>MSGESYEIKNKRRRKLLKNRTPVEEENVPDDTVQLIINSEEGSVDNYEVESSSNKNDNNVVLKIALNIWTILLCIIFITTFVISTHHDKKIDPSNVKTTLILFSLDGFRREYLDRKKTPTLATLAEHGVSAEYMISQFPTETFPNHYSIITGLFPESHGIVANVFYDPILNATFNYKDPKCAKDVDSQWYKGEPLWVTANKNGHKTASLMWIGSESIISGGKPNYVVPYADMNLDEKVDSIFEWLELPAKDRPSFISVYIPDLDTMGHKTGPNSEDIDRTLVEIDHMFSKFITKLEDSKLIDFIDIMVVSDHGMTNTSSDKALFVDDYLDMSKIDVYDSYPMASINPKNISDINLIYDKLVNASRIGNETIFKVWLTNEKNGKDDSLIPERYHYKHLINNRISPIVTVPIPPYSWTTKDHFDEHNFPKGLHGYESSLDDMKAIFIAKGPSFQKKVNFTLEPFANTELYDVMCRILKIKPAPNNSTANGRALFDKVLNI</sequence>
<keyword evidence="3" id="KW-1185">Reference proteome</keyword>
<gene>
    <name evidence="2" type="ORF">LY90DRAFT_377829</name>
</gene>
<evidence type="ECO:0000313" key="2">
    <source>
        <dbReference type="EMBL" id="ORY75196.1"/>
    </source>
</evidence>
<dbReference type="GO" id="GO:0047429">
    <property type="term" value="F:nucleoside triphosphate diphosphatase activity"/>
    <property type="evidence" value="ECO:0007669"/>
    <property type="project" value="TreeGrafter"/>
</dbReference>
<dbReference type="AlphaFoldDB" id="A0A1Y2EVN5"/>
<dbReference type="OrthoDB" id="415411at2759"/>
<organism evidence="2 3">
    <name type="scientific">Neocallimastix californiae</name>
    <dbReference type="NCBI Taxonomy" id="1754190"/>
    <lineage>
        <taxon>Eukaryota</taxon>
        <taxon>Fungi</taxon>
        <taxon>Fungi incertae sedis</taxon>
        <taxon>Chytridiomycota</taxon>
        <taxon>Chytridiomycota incertae sedis</taxon>
        <taxon>Neocallimastigomycetes</taxon>
        <taxon>Neocallimastigales</taxon>
        <taxon>Neocallimastigaceae</taxon>
        <taxon>Neocallimastix</taxon>
    </lineage>
</organism>
<evidence type="ECO:0000256" key="1">
    <source>
        <dbReference type="SAM" id="Phobius"/>
    </source>
</evidence>